<dbReference type="PANTHER" id="PTHR11347">
    <property type="entry name" value="CYCLIC NUCLEOTIDE PHOSPHODIESTERASE"/>
    <property type="match status" value="1"/>
</dbReference>
<feature type="coiled-coil region" evidence="3">
    <location>
        <begin position="511"/>
        <end position="538"/>
    </location>
</feature>
<name>A0ABP9YV08_9FUNG</name>
<dbReference type="InterPro" id="IPR003607">
    <property type="entry name" value="HD/PDEase_dom"/>
</dbReference>
<dbReference type="InterPro" id="IPR023088">
    <property type="entry name" value="PDEase"/>
</dbReference>
<dbReference type="PRINTS" id="PR00387">
    <property type="entry name" value="PDIESTERASE1"/>
</dbReference>
<dbReference type="Proteomes" id="UP001473302">
    <property type="component" value="Unassembled WGS sequence"/>
</dbReference>
<evidence type="ECO:0000259" key="4">
    <source>
        <dbReference type="PROSITE" id="PS51845"/>
    </source>
</evidence>
<dbReference type="PROSITE" id="PS51845">
    <property type="entry name" value="PDEASE_I_2"/>
    <property type="match status" value="1"/>
</dbReference>
<keyword evidence="2" id="KW-0378">Hydrolase</keyword>
<evidence type="ECO:0000256" key="1">
    <source>
        <dbReference type="ARBA" id="ARBA00022723"/>
    </source>
</evidence>
<evidence type="ECO:0000313" key="6">
    <source>
        <dbReference type="Proteomes" id="UP001473302"/>
    </source>
</evidence>
<organism evidence="5 6">
    <name type="scientific">Mucor flavus</name>
    <dbReference type="NCBI Taxonomy" id="439312"/>
    <lineage>
        <taxon>Eukaryota</taxon>
        <taxon>Fungi</taxon>
        <taxon>Fungi incertae sedis</taxon>
        <taxon>Mucoromycota</taxon>
        <taxon>Mucoromycotina</taxon>
        <taxon>Mucoromycetes</taxon>
        <taxon>Mucorales</taxon>
        <taxon>Mucorineae</taxon>
        <taxon>Mucoraceae</taxon>
        <taxon>Mucor</taxon>
    </lineage>
</organism>
<dbReference type="SUPFAM" id="SSF109604">
    <property type="entry name" value="HD-domain/PDEase-like"/>
    <property type="match status" value="1"/>
</dbReference>
<dbReference type="InterPro" id="IPR002073">
    <property type="entry name" value="PDEase_catalytic_dom"/>
</dbReference>
<dbReference type="CDD" id="cd00077">
    <property type="entry name" value="HDc"/>
    <property type="match status" value="1"/>
</dbReference>
<dbReference type="SUPFAM" id="SSF52172">
    <property type="entry name" value="CheY-like"/>
    <property type="match status" value="1"/>
</dbReference>
<feature type="domain" description="PDEase" evidence="4">
    <location>
        <begin position="188"/>
        <end position="535"/>
    </location>
</feature>
<keyword evidence="1" id="KW-0479">Metal-binding</keyword>
<comment type="caution">
    <text evidence="5">The sequence shown here is derived from an EMBL/GenBank/DDBJ whole genome shotgun (WGS) entry which is preliminary data.</text>
</comment>
<keyword evidence="6" id="KW-1185">Reference proteome</keyword>
<reference evidence="5 6" key="1">
    <citation type="submission" date="2024-04" db="EMBL/GenBank/DDBJ databases">
        <title>genome sequences of Mucor flavus KT1a and Helicostylum pulchrum KT1b strains isolated from the surface of a dry-aged beef.</title>
        <authorList>
            <person name="Toyotome T."/>
            <person name="Hosono M."/>
            <person name="Torimaru M."/>
            <person name="Fukuda K."/>
            <person name="Mikami N."/>
        </authorList>
    </citation>
    <scope>NUCLEOTIDE SEQUENCE [LARGE SCALE GENOMIC DNA]</scope>
    <source>
        <strain evidence="5 6">KT1a</strain>
    </source>
</reference>
<dbReference type="InterPro" id="IPR036971">
    <property type="entry name" value="PDEase_catalytic_dom_sf"/>
</dbReference>
<dbReference type="Pfam" id="PF00233">
    <property type="entry name" value="PDEase_I"/>
    <property type="match status" value="1"/>
</dbReference>
<evidence type="ECO:0000256" key="2">
    <source>
        <dbReference type="ARBA" id="ARBA00022801"/>
    </source>
</evidence>
<sequence length="602" mass="68679">MDPSVCTVVILHQPFTINENDTYQQLLQSYFGQVCIHQDRVEAIEKVKESSSREPTLLLVDLDAIQYTQDNNAESLNYSCSTCPTIDNTRHVSGLISKITRDLNTLPNYVPLVVCSSNDNTEIMLDCIHAGATDYILKPIPITKLHSCQPTSRIKQQKKLVSDCNNLKERITEMTNKDIHFSKLLMDVYASPTATLKYPNISKKRSSELKTRVCSWDFSPFGLTEQDLIHSVYLIFDQVLKLPELYHISITQAQLYDFIIDLAGVYHNQNPYHNFAHAVDVLQCLFYMLCELGVLPFTNKFLQKSKPQSLLRPKDVFALLIAAIGHDAAHPGVNNSFLINSSNPLATLYNDKSVLESLHAMTLFQLLNKHGIDRLVGDLKSETYKDFRKTVVSSILATDMSLHNDYVSKIKEQANRFNTNSHLDEQEERNLLCSALIKCADISNVARPFHWGTKWAELLVQEFISQGDLEKQMGLPVLPMNDRTKVVLEDSQINFIKFVALDLFQNVAHVLNEIEFAADQMKKNLRRWESRKKNIEYEQEEFDVVSNSSTTHMIMVETGVKRSSSSLDLPHHDVKRRPSIEKYPVNNTDDRDAPVYCQCSIQ</sequence>
<dbReference type="InterPro" id="IPR011006">
    <property type="entry name" value="CheY-like_superfamily"/>
</dbReference>
<accession>A0ABP9YV08</accession>
<evidence type="ECO:0000256" key="3">
    <source>
        <dbReference type="SAM" id="Coils"/>
    </source>
</evidence>
<protein>
    <recommendedName>
        <fullName evidence="4">PDEase domain-containing protein</fullName>
    </recommendedName>
</protein>
<gene>
    <name evidence="5" type="ORF">MFLAVUS_004125</name>
</gene>
<dbReference type="Gene3D" id="1.10.1300.10">
    <property type="entry name" value="3'5'-cyclic nucleotide phosphodiesterase, catalytic domain"/>
    <property type="match status" value="1"/>
</dbReference>
<keyword evidence="3" id="KW-0175">Coiled coil</keyword>
<dbReference type="SMART" id="SM00471">
    <property type="entry name" value="HDc"/>
    <property type="match status" value="1"/>
</dbReference>
<dbReference type="Gene3D" id="3.40.50.2300">
    <property type="match status" value="1"/>
</dbReference>
<proteinExistence type="predicted"/>
<evidence type="ECO:0000313" key="5">
    <source>
        <dbReference type="EMBL" id="GAA5810699.1"/>
    </source>
</evidence>
<dbReference type="EMBL" id="BAABUK010000008">
    <property type="protein sequence ID" value="GAA5810699.1"/>
    <property type="molecule type" value="Genomic_DNA"/>
</dbReference>